<comment type="caution">
    <text evidence="2">The sequence shown here is derived from an EMBL/GenBank/DDBJ whole genome shotgun (WGS) entry which is preliminary data.</text>
</comment>
<gene>
    <name evidence="2" type="ORF">S03H2_24140</name>
</gene>
<feature type="non-terminal residue" evidence="2">
    <location>
        <position position="1"/>
    </location>
</feature>
<dbReference type="Gene3D" id="3.40.190.10">
    <property type="entry name" value="Periplasmic binding protein-like II"/>
    <property type="match status" value="1"/>
</dbReference>
<sequence>PALVSTGVYPRGRVGEVSGNFYLLWNKLDAQEDVLFYLWTPHHLSGEYADALCDEGGQILWLTDPWGFFSEPEGTDYYTGFPGATIYIAYRVGLEDEHPDVVTLLERISMTIADVNAYCYWESIVKGGEATVKEKSEYARKWIVDNRAEVNSWLAGLQAERLTPEDS</sequence>
<organism evidence="2">
    <name type="scientific">marine sediment metagenome</name>
    <dbReference type="NCBI Taxonomy" id="412755"/>
    <lineage>
        <taxon>unclassified sequences</taxon>
        <taxon>metagenomes</taxon>
        <taxon>ecological metagenomes</taxon>
    </lineage>
</organism>
<dbReference type="GO" id="GO:0043190">
    <property type="term" value="C:ATP-binding cassette (ABC) transporter complex"/>
    <property type="evidence" value="ECO:0007669"/>
    <property type="project" value="InterPro"/>
</dbReference>
<evidence type="ECO:0000259" key="1">
    <source>
        <dbReference type="Pfam" id="PF04069"/>
    </source>
</evidence>
<dbReference type="InterPro" id="IPR007210">
    <property type="entry name" value="ABC_Gly_betaine_transp_sub-bd"/>
</dbReference>
<dbReference type="AlphaFoldDB" id="X1G208"/>
<reference evidence="2" key="1">
    <citation type="journal article" date="2014" name="Front. Microbiol.">
        <title>High frequency of phylogenetically diverse reductive dehalogenase-homologous genes in deep subseafloor sedimentary metagenomes.</title>
        <authorList>
            <person name="Kawai M."/>
            <person name="Futagami T."/>
            <person name="Toyoda A."/>
            <person name="Takaki Y."/>
            <person name="Nishi S."/>
            <person name="Hori S."/>
            <person name="Arai W."/>
            <person name="Tsubouchi T."/>
            <person name="Morono Y."/>
            <person name="Uchiyama I."/>
            <person name="Ito T."/>
            <person name="Fujiyama A."/>
            <person name="Inagaki F."/>
            <person name="Takami H."/>
        </authorList>
    </citation>
    <scope>NUCLEOTIDE SEQUENCE</scope>
    <source>
        <strain evidence="2">Expedition CK06-06</strain>
    </source>
</reference>
<protein>
    <recommendedName>
        <fullName evidence="1">ABC-type glycine betaine transport system substrate-binding domain-containing protein</fullName>
    </recommendedName>
</protein>
<dbReference type="GO" id="GO:0022857">
    <property type="term" value="F:transmembrane transporter activity"/>
    <property type="evidence" value="ECO:0007669"/>
    <property type="project" value="InterPro"/>
</dbReference>
<feature type="domain" description="ABC-type glycine betaine transport system substrate-binding" evidence="1">
    <location>
        <begin position="25"/>
        <end position="143"/>
    </location>
</feature>
<accession>X1G208</accession>
<evidence type="ECO:0000313" key="2">
    <source>
        <dbReference type="EMBL" id="GAH35609.1"/>
    </source>
</evidence>
<dbReference type="SUPFAM" id="SSF53850">
    <property type="entry name" value="Periplasmic binding protein-like II"/>
    <property type="match status" value="1"/>
</dbReference>
<proteinExistence type="predicted"/>
<name>X1G208_9ZZZZ</name>
<dbReference type="EMBL" id="BARU01013331">
    <property type="protein sequence ID" value="GAH35609.1"/>
    <property type="molecule type" value="Genomic_DNA"/>
</dbReference>
<dbReference type="Pfam" id="PF04069">
    <property type="entry name" value="OpuAC"/>
    <property type="match status" value="1"/>
</dbReference>